<protein>
    <submittedName>
        <fullName evidence="1">Uncharacterized protein</fullName>
    </submittedName>
</protein>
<dbReference type="OMA" id="RQTSHEY"/>
<gene>
    <name evidence="1" type="ORF">TVY486_1015520</name>
</gene>
<accession>G0U4Z5</accession>
<reference evidence="1" key="1">
    <citation type="journal article" date="2012" name="Proc. Natl. Acad. Sci. U.S.A.">
        <title>Antigenic diversity is generated by distinct evolutionary mechanisms in African trypanosome species.</title>
        <authorList>
            <person name="Jackson A.P."/>
            <person name="Berry A."/>
            <person name="Aslett M."/>
            <person name="Allison H.C."/>
            <person name="Burton P."/>
            <person name="Vavrova-Anderson J."/>
            <person name="Brown R."/>
            <person name="Browne H."/>
            <person name="Corton N."/>
            <person name="Hauser H."/>
            <person name="Gamble J."/>
            <person name="Gilderthorp R."/>
            <person name="Marcello L."/>
            <person name="McQuillan J."/>
            <person name="Otto T.D."/>
            <person name="Quail M.A."/>
            <person name="Sanders M.J."/>
            <person name="van Tonder A."/>
            <person name="Ginger M.L."/>
            <person name="Field M.C."/>
            <person name="Barry J.D."/>
            <person name="Hertz-Fowler C."/>
            <person name="Berriman M."/>
        </authorList>
    </citation>
    <scope>NUCLEOTIDE SEQUENCE</scope>
    <source>
        <strain evidence="1">Y486</strain>
    </source>
</reference>
<sequence length="334" mass="38969">MKWATTKSRIAPTVLQEFLHMRQQSIGAQSTLWLSKSQAQLCYRLRCREGVTVNAELFERRTAFSLAEFDQSEKKRLVRLITPPSDHKRIWILTYTDTNCRKLHWLEASEEQQFEAQLYTPETNNITHTTQIIDAKVATPAKPTTALTILNAQETSNPFVVDETLKHTNLVTGKALENGVSNSLSTIWSQYAYTSLQWIPIEDVQKCKNIIPIPGQEPHTVYEYEPQYFVHLNQVNEQQKIQLLCTAPRWVIIRSLKKAVIHCGERWFTWRKMGLNEDLWARRGRVSGVYGGTPQHEIWVRCDHEFGYTGTPHRRHRVRRRLFYNSSQLVPEQH</sequence>
<name>G0U4Z5_TRYVY</name>
<organism evidence="1">
    <name type="scientific">Trypanosoma vivax (strain Y486)</name>
    <dbReference type="NCBI Taxonomy" id="1055687"/>
    <lineage>
        <taxon>Eukaryota</taxon>
        <taxon>Discoba</taxon>
        <taxon>Euglenozoa</taxon>
        <taxon>Kinetoplastea</taxon>
        <taxon>Metakinetoplastina</taxon>
        <taxon>Trypanosomatida</taxon>
        <taxon>Trypanosomatidae</taxon>
        <taxon>Trypanosoma</taxon>
        <taxon>Duttonella</taxon>
    </lineage>
</organism>
<dbReference type="VEuPathDB" id="TriTrypDB:TvY486_1015520"/>
<proteinExistence type="predicted"/>
<dbReference type="EMBL" id="HE573026">
    <property type="protein sequence ID" value="CCC52510.1"/>
    <property type="molecule type" value="Genomic_DNA"/>
</dbReference>
<dbReference type="AlphaFoldDB" id="G0U4Z5"/>
<evidence type="ECO:0000313" key="1">
    <source>
        <dbReference type="EMBL" id="CCC52510.1"/>
    </source>
</evidence>